<sequence length="252" mass="27997">MNIDTWKANAKAQKGVLVVWVDQSTDSALKAINSNGVCFAMARDFTLSFQAGGTAPFYFINGIRDADVASGGTNRIPAKYIADQQLYKAENASYNNTVKVLRAESKTATKEGKAAILKQLKDILQAWRGIWYGKTMKSFDEATEDIIISAFDDFLYPKMDTLVQQNGPSYFIVSMSKKGGGHAIAFGLRPDLSTDTFSGIYEYFDANLGSFTFPTFQNLKDFFDTNVLSLYIDYSKFTMASFVATNNDRHIP</sequence>
<gene>
    <name evidence="1" type="ORF">F0919_14370</name>
</gene>
<dbReference type="EMBL" id="VWSH01000003">
    <property type="protein sequence ID" value="KAA5533714.1"/>
    <property type="molecule type" value="Genomic_DNA"/>
</dbReference>
<evidence type="ECO:0000313" key="1">
    <source>
        <dbReference type="EMBL" id="KAA5533714.1"/>
    </source>
</evidence>
<dbReference type="Proteomes" id="UP000323632">
    <property type="component" value="Unassembled WGS sequence"/>
</dbReference>
<evidence type="ECO:0008006" key="3">
    <source>
        <dbReference type="Google" id="ProtNLM"/>
    </source>
</evidence>
<reference evidence="1 2" key="1">
    <citation type="submission" date="2019-09" db="EMBL/GenBank/DDBJ databases">
        <title>Genome sequence and assembly of Taibaiella sp.</title>
        <authorList>
            <person name="Chhetri G."/>
        </authorList>
    </citation>
    <scope>NUCLEOTIDE SEQUENCE [LARGE SCALE GENOMIC DNA]</scope>
    <source>
        <strain evidence="1 2">KVB11</strain>
    </source>
</reference>
<dbReference type="RefSeq" id="WP_150033460.1">
    <property type="nucleotide sequence ID" value="NZ_VWSH01000003.1"/>
</dbReference>
<accession>A0A5M6CEW4</accession>
<dbReference type="AlphaFoldDB" id="A0A5M6CEW4"/>
<proteinExistence type="predicted"/>
<comment type="caution">
    <text evidence="1">The sequence shown here is derived from an EMBL/GenBank/DDBJ whole genome shotgun (WGS) entry which is preliminary data.</text>
</comment>
<protein>
    <recommendedName>
        <fullName evidence="3">Peptidase C58 YopT-type domain-containing protein</fullName>
    </recommendedName>
</protein>
<organism evidence="1 2">
    <name type="scientific">Taibaiella lutea</name>
    <dbReference type="NCBI Taxonomy" id="2608001"/>
    <lineage>
        <taxon>Bacteria</taxon>
        <taxon>Pseudomonadati</taxon>
        <taxon>Bacteroidota</taxon>
        <taxon>Chitinophagia</taxon>
        <taxon>Chitinophagales</taxon>
        <taxon>Chitinophagaceae</taxon>
        <taxon>Taibaiella</taxon>
    </lineage>
</organism>
<name>A0A5M6CEW4_9BACT</name>
<dbReference type="Gene3D" id="3.90.70.20">
    <property type="match status" value="1"/>
</dbReference>
<evidence type="ECO:0000313" key="2">
    <source>
        <dbReference type="Proteomes" id="UP000323632"/>
    </source>
</evidence>
<keyword evidence="2" id="KW-1185">Reference proteome</keyword>